<feature type="transmembrane region" description="Helical" evidence="1">
    <location>
        <begin position="264"/>
        <end position="282"/>
    </location>
</feature>
<feature type="transmembrane region" description="Helical" evidence="1">
    <location>
        <begin position="55"/>
        <end position="74"/>
    </location>
</feature>
<evidence type="ECO:0000313" key="3">
    <source>
        <dbReference type="Proteomes" id="UP000308489"/>
    </source>
</evidence>
<feature type="transmembrane region" description="Helical" evidence="1">
    <location>
        <begin position="184"/>
        <end position="204"/>
    </location>
</feature>
<dbReference type="NCBIfam" id="TIGR04112">
    <property type="entry name" value="seleno_YedE"/>
    <property type="match status" value="1"/>
</dbReference>
<dbReference type="InterPro" id="IPR026366">
    <property type="entry name" value="Seleno_YedE"/>
</dbReference>
<proteinExistence type="predicted"/>
<feature type="transmembrane region" description="Helical" evidence="1">
    <location>
        <begin position="7"/>
        <end position="25"/>
    </location>
</feature>
<feature type="transmembrane region" description="Helical" evidence="1">
    <location>
        <begin position="225"/>
        <end position="244"/>
    </location>
</feature>
<evidence type="ECO:0000256" key="1">
    <source>
        <dbReference type="SAM" id="Phobius"/>
    </source>
</evidence>
<keyword evidence="1" id="KW-0812">Transmembrane</keyword>
<accession>A0A4U9QX05</accession>
<name>A0A4U9QX05_HATHI</name>
<dbReference type="InterPro" id="IPR007272">
    <property type="entry name" value="Sulf_transp_TsuA/YedE"/>
</dbReference>
<feature type="transmembrane region" description="Helical" evidence="1">
    <location>
        <begin position="121"/>
        <end position="144"/>
    </location>
</feature>
<sequence length="364" mass="38691">MDSKKGIILTGAIVGIISVLLVYFGNPVNMGFCIACFIRDIAGGLGLHRAPVVQYIRPEIIGMVIGAFIMSIFSKEFATKGGSSPFIRFTLGFVVMVGALMFLGCPLRMVLRLAGGDLNAIAGLVGFVVGIVIGIMFLNKGFSLKRNYKLNKAEGYLFPVVNIGLFMLLTTAPAFILFSKKGPGASHAPIIIALIAGLVVGILAQKTRLCMVGGIRDLIMFKDTYLLSGFIAIFVFCLIGNLIIGKFKLGFVGQPVAHIDGLWNFLGMVLAGWGCVLLGGCPMRQLILSAEGNIDSVISVLGMFVGAAFCHNFSLASSGKGATLNGKVAVIIGFVLVCAISYFNIEKTIKIKSKGDVKIESNRC</sequence>
<keyword evidence="1" id="KW-0472">Membrane</keyword>
<dbReference type="KEGG" id="hhw:NCTC503_00312"/>
<dbReference type="RefSeq" id="WP_138209129.1">
    <property type="nucleotide sequence ID" value="NZ_CBCRUQ010000015.1"/>
</dbReference>
<dbReference type="Proteomes" id="UP000308489">
    <property type="component" value="Chromosome 1"/>
</dbReference>
<feature type="transmembrane region" description="Helical" evidence="1">
    <location>
        <begin position="156"/>
        <end position="178"/>
    </location>
</feature>
<dbReference type="Pfam" id="PF04143">
    <property type="entry name" value="Sulf_transp"/>
    <property type="match status" value="1"/>
</dbReference>
<reference evidence="2 3" key="1">
    <citation type="submission" date="2019-05" db="EMBL/GenBank/DDBJ databases">
        <authorList>
            <consortium name="Pathogen Informatics"/>
        </authorList>
    </citation>
    <scope>NUCLEOTIDE SEQUENCE [LARGE SCALE GENOMIC DNA]</scope>
    <source>
        <strain evidence="2 3">NCTC503</strain>
    </source>
</reference>
<dbReference type="OrthoDB" id="3190590at2"/>
<dbReference type="EMBL" id="LR590481">
    <property type="protein sequence ID" value="VTQ83235.1"/>
    <property type="molecule type" value="Genomic_DNA"/>
</dbReference>
<keyword evidence="1" id="KW-1133">Transmembrane helix</keyword>
<feature type="transmembrane region" description="Helical" evidence="1">
    <location>
        <begin position="328"/>
        <end position="345"/>
    </location>
</feature>
<feature type="transmembrane region" description="Helical" evidence="1">
    <location>
        <begin position="294"/>
        <end position="316"/>
    </location>
</feature>
<protein>
    <submittedName>
        <fullName evidence="2">Putative inner membrane protein</fullName>
    </submittedName>
</protein>
<organism evidence="2 3">
    <name type="scientific">Hathewaya histolytica</name>
    <name type="common">Clostridium histolyticum</name>
    <dbReference type="NCBI Taxonomy" id="1498"/>
    <lineage>
        <taxon>Bacteria</taxon>
        <taxon>Bacillati</taxon>
        <taxon>Bacillota</taxon>
        <taxon>Clostridia</taxon>
        <taxon>Eubacteriales</taxon>
        <taxon>Clostridiaceae</taxon>
        <taxon>Hathewaya</taxon>
    </lineage>
</organism>
<evidence type="ECO:0000313" key="2">
    <source>
        <dbReference type="EMBL" id="VTQ83235.1"/>
    </source>
</evidence>
<gene>
    <name evidence="2" type="ORF">NCTC503_00312</name>
</gene>
<dbReference type="AlphaFoldDB" id="A0A4U9QX05"/>
<feature type="transmembrane region" description="Helical" evidence="1">
    <location>
        <begin position="86"/>
        <end position="109"/>
    </location>
</feature>
<keyword evidence="3" id="KW-1185">Reference proteome</keyword>